<feature type="compositionally biased region" description="Low complexity" evidence="1">
    <location>
        <begin position="272"/>
        <end position="300"/>
    </location>
</feature>
<evidence type="ECO:0000313" key="3">
    <source>
        <dbReference type="EnsemblMetazoa" id="GMOY002911-PA"/>
    </source>
</evidence>
<feature type="region of interest" description="Disordered" evidence="1">
    <location>
        <begin position="268"/>
        <end position="300"/>
    </location>
</feature>
<organism evidence="3 4">
    <name type="scientific">Glossina morsitans morsitans</name>
    <name type="common">Savannah tsetse fly</name>
    <dbReference type="NCBI Taxonomy" id="37546"/>
    <lineage>
        <taxon>Eukaryota</taxon>
        <taxon>Metazoa</taxon>
        <taxon>Ecdysozoa</taxon>
        <taxon>Arthropoda</taxon>
        <taxon>Hexapoda</taxon>
        <taxon>Insecta</taxon>
        <taxon>Pterygota</taxon>
        <taxon>Neoptera</taxon>
        <taxon>Endopterygota</taxon>
        <taxon>Diptera</taxon>
        <taxon>Brachycera</taxon>
        <taxon>Muscomorpha</taxon>
        <taxon>Hippoboscoidea</taxon>
        <taxon>Glossinidae</taxon>
        <taxon>Glossina</taxon>
    </lineage>
</organism>
<feature type="signal peptide" evidence="2">
    <location>
        <begin position="1"/>
        <end position="20"/>
    </location>
</feature>
<proteinExistence type="predicted"/>
<feature type="compositionally biased region" description="Low complexity" evidence="1">
    <location>
        <begin position="715"/>
        <end position="727"/>
    </location>
</feature>
<feature type="region of interest" description="Disordered" evidence="1">
    <location>
        <begin position="713"/>
        <end position="742"/>
    </location>
</feature>
<dbReference type="VEuPathDB" id="VectorBase:GMOY002911"/>
<dbReference type="AlphaFoldDB" id="A0A1B0FGK0"/>
<feature type="compositionally biased region" description="Low complexity" evidence="1">
    <location>
        <begin position="183"/>
        <end position="209"/>
    </location>
</feature>
<feature type="region of interest" description="Disordered" evidence="1">
    <location>
        <begin position="153"/>
        <end position="209"/>
    </location>
</feature>
<accession>A0A1B0FGK0</accession>
<protein>
    <submittedName>
        <fullName evidence="3">Uncharacterized protein</fullName>
    </submittedName>
</protein>
<reference evidence="3" key="1">
    <citation type="submission" date="2020-05" db="UniProtKB">
        <authorList>
            <consortium name="EnsemblMetazoa"/>
        </authorList>
    </citation>
    <scope>IDENTIFICATION</scope>
    <source>
        <strain evidence="3">Yale</strain>
    </source>
</reference>
<feature type="chain" id="PRO_5008407522" evidence="2">
    <location>
        <begin position="21"/>
        <end position="790"/>
    </location>
</feature>
<dbReference type="Proteomes" id="UP000092444">
    <property type="component" value="Unassembled WGS sequence"/>
</dbReference>
<feature type="region of interest" description="Disordered" evidence="1">
    <location>
        <begin position="490"/>
        <end position="557"/>
    </location>
</feature>
<dbReference type="EMBL" id="CCAG010019380">
    <property type="status" value="NOT_ANNOTATED_CDS"/>
    <property type="molecule type" value="Genomic_DNA"/>
</dbReference>
<feature type="compositionally biased region" description="Low complexity" evidence="1">
    <location>
        <begin position="494"/>
        <end position="511"/>
    </location>
</feature>
<feature type="region of interest" description="Disordered" evidence="1">
    <location>
        <begin position="644"/>
        <end position="670"/>
    </location>
</feature>
<name>A0A1B0FGK0_GLOMM</name>
<feature type="compositionally biased region" description="Acidic residues" evidence="1">
    <location>
        <begin position="655"/>
        <end position="665"/>
    </location>
</feature>
<feature type="compositionally biased region" description="Acidic residues" evidence="1">
    <location>
        <begin position="167"/>
        <end position="182"/>
    </location>
</feature>
<feature type="compositionally biased region" description="Low complexity" evidence="1">
    <location>
        <begin position="534"/>
        <end position="550"/>
    </location>
</feature>
<evidence type="ECO:0000256" key="2">
    <source>
        <dbReference type="SAM" id="SignalP"/>
    </source>
</evidence>
<dbReference type="EnsemblMetazoa" id="GMOY002911-RA">
    <property type="protein sequence ID" value="GMOY002911-PA"/>
    <property type="gene ID" value="GMOY002911"/>
</dbReference>
<feature type="compositionally biased region" description="Acidic residues" evidence="1">
    <location>
        <begin position="522"/>
        <end position="533"/>
    </location>
</feature>
<evidence type="ECO:0000256" key="1">
    <source>
        <dbReference type="SAM" id="MobiDB-lite"/>
    </source>
</evidence>
<keyword evidence="2" id="KW-0732">Signal</keyword>
<evidence type="ECO:0000313" key="4">
    <source>
        <dbReference type="Proteomes" id="UP000092444"/>
    </source>
</evidence>
<keyword evidence="4" id="KW-1185">Reference proteome</keyword>
<sequence length="790" mass="84299">MRPFVLVIAWVCSVLTFVRAIPLPTAESNQELDMLQIPLPNGKEIDVLTLGSKEQEALIAERNKRTIGLLRELFPDITKEVDYQINRIVNNVLQQVGPAVLGTALNNNSGFPRQRLRAENLDDSQYHQIDSIVNRIIAQVIRVAGPDLLRSVLSNRPSPQRPNLAADFDDDDDDNNNDDSDDANNNNINKVDNEANVNNRATTNNNGINTRVQIDLPTFAPNSQEDSSTTSAAAAAAAAAAADAAADNNVSAREAIVSNATTMSTTVTALPSTSDTSTSESSITTTTTTTTTATTTTTNSPIYIVPPKTTSTTNIALSSTLSSSTTTTTTTTSPVILSTTVNNPITAIPSNNYNNNDSNIYDNNNNPTATIASVLTTSLNNSNNDQLNDNDNDNDNQVNVNTRDVDESQLVALINDINRLLNSTNYFVTTRTDLVANNDNSHATAALNGSINDDEIDDKVNQMFTKIFRVVGPAVLRTAIQGNLGNQARTSIVNSDSSPSNDNTDDNNSNSIRVSVELPSFDPEDDDNNDESDNSNSTSTTMSTNAANTAPLDSTQPINQIERDVATDTQIDLSAINKQLEETIRVARQIKEAEAAAQAAAAALQEQQAQPKSDDTIQLSFNNEVSPLIDEEKTKNINNNELQLSESKSPALDDLTLDSSEDTVDLDDRNKRFLPVASGTNSAGGNAGGAGAAGSGNFLFDVVRLFSGSVQTQTGDANANSVSGSSDSDGDSDANRANDGYTEGIPGPVTRLVVLANRGLANLIQDLILRVAATSEKFVNFKAKLITALI</sequence>